<reference evidence="2" key="1">
    <citation type="submission" date="2022-11" db="UniProtKB">
        <authorList>
            <consortium name="WormBaseParasite"/>
        </authorList>
    </citation>
    <scope>IDENTIFICATION</scope>
</reference>
<evidence type="ECO:0000313" key="1">
    <source>
        <dbReference type="Proteomes" id="UP000887566"/>
    </source>
</evidence>
<sequence>MCFDESKSNGPSSPKRRKRIAVKKPLAGSTCQLCLNQVQKSDRLHHIYEVHLAADDLFKCAECNFASGCSLEQVANHMKAQHARRGEVLSRVEVLSWKISQFETACYSPNSNRLSRQCNTAFIIKNFCTALSRACKVCGGDKRIDRSRMKEHIWKHHLPTLPFCCAYCAENRFELRAIRDHVAKYHKSETPIDPPYTDKFEEMKEDMIQQFIECFGD</sequence>
<dbReference type="WBParaSite" id="PSAMB.scaffold11266size3475.g34016.t1">
    <property type="protein sequence ID" value="PSAMB.scaffold11266size3475.g34016.t1"/>
    <property type="gene ID" value="PSAMB.scaffold11266size3475.g34016"/>
</dbReference>
<evidence type="ECO:0000313" key="2">
    <source>
        <dbReference type="WBParaSite" id="PSAMB.scaffold11266size3475.g34016.t1"/>
    </source>
</evidence>
<proteinExistence type="predicted"/>
<dbReference type="AlphaFoldDB" id="A0A914UMZ6"/>
<dbReference type="Proteomes" id="UP000887566">
    <property type="component" value="Unplaced"/>
</dbReference>
<organism evidence="1 2">
    <name type="scientific">Plectus sambesii</name>
    <dbReference type="NCBI Taxonomy" id="2011161"/>
    <lineage>
        <taxon>Eukaryota</taxon>
        <taxon>Metazoa</taxon>
        <taxon>Ecdysozoa</taxon>
        <taxon>Nematoda</taxon>
        <taxon>Chromadorea</taxon>
        <taxon>Plectida</taxon>
        <taxon>Plectina</taxon>
        <taxon>Plectoidea</taxon>
        <taxon>Plectidae</taxon>
        <taxon>Plectus</taxon>
    </lineage>
</organism>
<dbReference type="Gene3D" id="3.30.160.60">
    <property type="entry name" value="Classic Zinc Finger"/>
    <property type="match status" value="1"/>
</dbReference>
<accession>A0A914UMZ6</accession>
<name>A0A914UMZ6_9BILA</name>
<protein>
    <submittedName>
        <fullName evidence="2">C2H2-type domain-containing protein</fullName>
    </submittedName>
</protein>
<keyword evidence="1" id="KW-1185">Reference proteome</keyword>